<name>A0A0E3B889_9BURK</name>
<organism evidence="1 2">
    <name type="scientific">Comamonas thiooxydans</name>
    <dbReference type="NCBI Taxonomy" id="363952"/>
    <lineage>
        <taxon>Bacteria</taxon>
        <taxon>Pseudomonadati</taxon>
        <taxon>Pseudomonadota</taxon>
        <taxon>Betaproteobacteria</taxon>
        <taxon>Burkholderiales</taxon>
        <taxon>Comamonadaceae</taxon>
        <taxon>Comamonas</taxon>
    </lineage>
</organism>
<accession>A0A0E3B889</accession>
<comment type="caution">
    <text evidence="1">The sequence shown here is derived from an EMBL/GenBank/DDBJ whole genome shotgun (WGS) entry which is preliminary data.</text>
</comment>
<gene>
    <name evidence="1" type="ORF">P245_25800</name>
</gene>
<dbReference type="AlphaFoldDB" id="A0A0E3B889"/>
<proteinExistence type="predicted"/>
<dbReference type="Proteomes" id="UP000029567">
    <property type="component" value="Unassembled WGS sequence"/>
</dbReference>
<dbReference type="EMBL" id="AWTN01000148">
    <property type="protein sequence ID" value="KGG83042.1"/>
    <property type="molecule type" value="Genomic_DNA"/>
</dbReference>
<reference evidence="1 2" key="1">
    <citation type="submission" date="2013-09" db="EMBL/GenBank/DDBJ databases">
        <title>High correlation between genotypes and phenotypes of environmental bacteria Comamonas testosteroni strains.</title>
        <authorList>
            <person name="Liu L."/>
            <person name="Zhu W."/>
            <person name="Xia X."/>
            <person name="Xu B."/>
            <person name="Luo M."/>
            <person name="Wang G."/>
        </authorList>
    </citation>
    <scope>NUCLEOTIDE SEQUENCE [LARGE SCALE GENOMIC DNA]</scope>
    <source>
        <strain evidence="1 2">JL14</strain>
    </source>
</reference>
<evidence type="ECO:0000313" key="1">
    <source>
        <dbReference type="EMBL" id="KGG83042.1"/>
    </source>
</evidence>
<protein>
    <submittedName>
        <fullName evidence="1">Uncharacterized protein</fullName>
    </submittedName>
</protein>
<sequence>MTPGSVIALNNATGAGYSWIIDESCYIGQAQSTVETPVDYNFSAAGELTVSFASTTECYRFTFGPNGENSLPNFISISMAPGTDLASAIWTQLNTAGTDWLPPLILDSVVAGAPAERSEFTGGNHLVDGLQTATNRIYLVFADDKPVNKGSSGSCNKLRIVVVNDLMAGNTVSLGRYAARQAFNLTVTAGHVAVDSDVRALERVKFKRDYGLQCVTGGFQGTQLVLGGSNTAREPFDSTKTSGAKSAYPNAWALVLQSSNGQMGMWLDKGYAAGSGALVDDAEALIRGGGASNTKWYLGVVFKMVAGPEYAAGEGYRYRGGYSFGSAITLPAGFDSVMPTQRASHTTQTYALADGSSVSI</sequence>
<evidence type="ECO:0000313" key="2">
    <source>
        <dbReference type="Proteomes" id="UP000029567"/>
    </source>
</evidence>